<name>A0A521G089_9BACT</name>
<evidence type="ECO:0000256" key="1">
    <source>
        <dbReference type="SAM" id="MobiDB-lite"/>
    </source>
</evidence>
<organism evidence="2 3">
    <name type="scientific">Candidatus Electronema aureum</name>
    <dbReference type="NCBI Taxonomy" id="2005002"/>
    <lineage>
        <taxon>Bacteria</taxon>
        <taxon>Pseudomonadati</taxon>
        <taxon>Thermodesulfobacteriota</taxon>
        <taxon>Desulfobulbia</taxon>
        <taxon>Desulfobulbales</taxon>
        <taxon>Desulfobulbaceae</taxon>
        <taxon>Candidatus Electronema</taxon>
    </lineage>
</organism>
<protein>
    <submittedName>
        <fullName evidence="2">Uncharacterized protein</fullName>
    </submittedName>
</protein>
<dbReference type="EMBL" id="NQJD01000027">
    <property type="protein sequence ID" value="TAA74427.1"/>
    <property type="molecule type" value="Genomic_DNA"/>
</dbReference>
<proteinExistence type="predicted"/>
<comment type="caution">
    <text evidence="2">The sequence shown here is derived from an EMBL/GenBank/DDBJ whole genome shotgun (WGS) entry which is preliminary data.</text>
</comment>
<dbReference type="Proteomes" id="UP000316238">
    <property type="component" value="Unassembled WGS sequence"/>
</dbReference>
<feature type="region of interest" description="Disordered" evidence="1">
    <location>
        <begin position="41"/>
        <end position="60"/>
    </location>
</feature>
<accession>A0A521G089</accession>
<reference evidence="2" key="1">
    <citation type="submission" date="2017-07" db="EMBL/GenBank/DDBJ databases">
        <title>The cable genome - Insights into the physiology and evolution of filamentous bacteria capable of sulfide oxidation via long distance electron transfer.</title>
        <authorList>
            <person name="Thorup C."/>
            <person name="Bjerg J.T."/>
            <person name="Schreiber L."/>
            <person name="Nielsen L.P."/>
            <person name="Kjeldsen K.U."/>
            <person name="Boesen T."/>
            <person name="Boggild A."/>
            <person name="Meysman F."/>
            <person name="Geelhoed J."/>
            <person name="Schramm A."/>
        </authorList>
    </citation>
    <scope>NUCLEOTIDE SEQUENCE [LARGE SCALE GENOMIC DNA]</scope>
    <source>
        <strain evidence="2">GS</strain>
    </source>
</reference>
<keyword evidence="3" id="KW-1185">Reference proteome</keyword>
<evidence type="ECO:0000313" key="2">
    <source>
        <dbReference type="EMBL" id="TAA74427.1"/>
    </source>
</evidence>
<dbReference type="InterPro" id="IPR036410">
    <property type="entry name" value="HSP_DnaJ_Cys-rich_dom_sf"/>
</dbReference>
<sequence>MANSPPIPCPACGGSGQLSSFKGESRFFLTVEECPLCCGTGLAEETPPDSGPDPSTQAPR</sequence>
<dbReference type="AlphaFoldDB" id="A0A521G089"/>
<gene>
    <name evidence="2" type="ORF">CDV28_12730</name>
</gene>
<evidence type="ECO:0000313" key="3">
    <source>
        <dbReference type="Proteomes" id="UP000316238"/>
    </source>
</evidence>
<dbReference type="SUPFAM" id="SSF57938">
    <property type="entry name" value="DnaJ/Hsp40 cysteine-rich domain"/>
    <property type="match status" value="1"/>
</dbReference>